<dbReference type="PIRSF" id="PIRSF000027">
    <property type="entry name" value="Cytc_c_prime"/>
    <property type="match status" value="1"/>
</dbReference>
<accession>A0A1V2ZZM0</accession>
<keyword evidence="3 6" id="KW-0479">Metal-binding</keyword>
<dbReference type="Proteomes" id="UP000189177">
    <property type="component" value="Unassembled WGS sequence"/>
</dbReference>
<dbReference type="OrthoDB" id="5520910at2"/>
<dbReference type="GO" id="GO:0020037">
    <property type="term" value="F:heme binding"/>
    <property type="evidence" value="ECO:0007669"/>
    <property type="project" value="InterPro"/>
</dbReference>
<dbReference type="SUPFAM" id="SSF47175">
    <property type="entry name" value="Cytochromes"/>
    <property type="match status" value="1"/>
</dbReference>
<feature type="chain" id="PRO_5010734065" evidence="8">
    <location>
        <begin position="45"/>
        <end position="171"/>
    </location>
</feature>
<feature type="binding site" description="covalent" evidence="7">
    <location>
        <position position="164"/>
    </location>
    <ligand>
        <name>heme c</name>
        <dbReference type="ChEBI" id="CHEBI:61717"/>
    </ligand>
</feature>
<evidence type="ECO:0000256" key="1">
    <source>
        <dbReference type="ARBA" id="ARBA00022448"/>
    </source>
</evidence>
<feature type="signal peptide" evidence="8">
    <location>
        <begin position="1"/>
        <end position="44"/>
    </location>
</feature>
<dbReference type="STRING" id="252474.B1A74_05370"/>
<feature type="binding site" description="axial binding residue" evidence="6">
    <location>
        <position position="165"/>
    </location>
    <ligand>
        <name>heme c</name>
        <dbReference type="ChEBI" id="CHEBI:61717"/>
    </ligand>
    <ligandPart>
        <name>Fe</name>
        <dbReference type="ChEBI" id="CHEBI:18248"/>
    </ligandPart>
</feature>
<evidence type="ECO:0000256" key="6">
    <source>
        <dbReference type="PIRSR" id="PIRSR000027-1"/>
    </source>
</evidence>
<dbReference type="EMBL" id="MUZR01000014">
    <property type="protein sequence ID" value="OOC10531.1"/>
    <property type="molecule type" value="Genomic_DNA"/>
</dbReference>
<dbReference type="AlphaFoldDB" id="A0A1V2ZZM0"/>
<feature type="binding site" description="covalent" evidence="7">
    <location>
        <position position="161"/>
    </location>
    <ligand>
        <name>heme c</name>
        <dbReference type="ChEBI" id="CHEBI:61717"/>
    </ligand>
</feature>
<organism evidence="9 10">
    <name type="scientific">Thioalkalivibrio halophilus</name>
    <dbReference type="NCBI Taxonomy" id="252474"/>
    <lineage>
        <taxon>Bacteria</taxon>
        <taxon>Pseudomonadati</taxon>
        <taxon>Pseudomonadota</taxon>
        <taxon>Gammaproteobacteria</taxon>
        <taxon>Chromatiales</taxon>
        <taxon>Ectothiorhodospiraceae</taxon>
        <taxon>Thioalkalivibrio</taxon>
    </lineage>
</organism>
<name>A0A1V2ZZM0_9GAMM</name>
<dbReference type="PROSITE" id="PS51009">
    <property type="entry name" value="CYTCII"/>
    <property type="match status" value="1"/>
</dbReference>
<keyword evidence="5 6" id="KW-0408">Iron</keyword>
<comment type="caution">
    <text evidence="9">The sequence shown here is derived from an EMBL/GenBank/DDBJ whole genome shotgun (WGS) entry which is preliminary data.</text>
</comment>
<dbReference type="GO" id="GO:0009055">
    <property type="term" value="F:electron transfer activity"/>
    <property type="evidence" value="ECO:0007669"/>
    <property type="project" value="InterPro"/>
</dbReference>
<evidence type="ECO:0000313" key="9">
    <source>
        <dbReference type="EMBL" id="OOC10531.1"/>
    </source>
</evidence>
<dbReference type="InterPro" id="IPR012127">
    <property type="entry name" value="Cyt_c_prime"/>
</dbReference>
<keyword evidence="1" id="KW-0813">Transport</keyword>
<dbReference type="Gene3D" id="1.20.120.10">
    <property type="entry name" value="Cytochrome c/b562"/>
    <property type="match status" value="1"/>
</dbReference>
<proteinExistence type="predicted"/>
<sequence length="171" mass="19371">MKGNFNRAAFILPEKENHNMKKLFLRSLPVALLGAMMMTGTAQAVDPEDAIEYRQGVFKAFSWNFGPMAGMAQGEIPFNEEMFLERADQLARLADMPWQGFTEGSDLGETDAMMEVWEDQETWEQKIADFEEEVSRMTALIDEGADEMQLRRQAGEIGQSCKACHDSFRAD</sequence>
<comment type="PTM">
    <text evidence="7">Binds 1 heme group per subunit.</text>
</comment>
<dbReference type="GO" id="GO:0022900">
    <property type="term" value="P:electron transport chain"/>
    <property type="evidence" value="ECO:0007669"/>
    <property type="project" value="InterPro"/>
</dbReference>
<keyword evidence="8" id="KW-0732">Signal</keyword>
<dbReference type="Pfam" id="PF01322">
    <property type="entry name" value="Cytochrom_C_2"/>
    <property type="match status" value="1"/>
</dbReference>
<keyword evidence="2 7" id="KW-0349">Heme</keyword>
<evidence type="ECO:0000256" key="4">
    <source>
        <dbReference type="ARBA" id="ARBA00022982"/>
    </source>
</evidence>
<keyword evidence="10" id="KW-1185">Reference proteome</keyword>
<dbReference type="GO" id="GO:0005506">
    <property type="term" value="F:iron ion binding"/>
    <property type="evidence" value="ECO:0007669"/>
    <property type="project" value="InterPro"/>
</dbReference>
<protein>
    <submittedName>
        <fullName evidence="9">Cytochrome c class II</fullName>
    </submittedName>
</protein>
<evidence type="ECO:0000256" key="2">
    <source>
        <dbReference type="ARBA" id="ARBA00022617"/>
    </source>
</evidence>
<keyword evidence="4" id="KW-0249">Electron transport</keyword>
<evidence type="ECO:0000256" key="5">
    <source>
        <dbReference type="ARBA" id="ARBA00023004"/>
    </source>
</evidence>
<reference evidence="9 10" key="1">
    <citation type="submission" date="2017-02" db="EMBL/GenBank/DDBJ databases">
        <title>Genomic diversity within the haloalkaliphilic genus Thioalkalivibrio.</title>
        <authorList>
            <person name="Ahn A.-C."/>
            <person name="Meier-Kolthoff J."/>
            <person name="Overmars L."/>
            <person name="Richter M."/>
            <person name="Woyke T."/>
            <person name="Sorokin D.Y."/>
            <person name="Muyzer G."/>
        </authorList>
    </citation>
    <scope>NUCLEOTIDE SEQUENCE [LARGE SCALE GENOMIC DNA]</scope>
    <source>
        <strain evidence="9 10">HL17</strain>
    </source>
</reference>
<evidence type="ECO:0000256" key="7">
    <source>
        <dbReference type="PIRSR" id="PIRSR000027-2"/>
    </source>
</evidence>
<evidence type="ECO:0000256" key="8">
    <source>
        <dbReference type="SAM" id="SignalP"/>
    </source>
</evidence>
<dbReference type="InterPro" id="IPR010980">
    <property type="entry name" value="Cyt_c/b562"/>
</dbReference>
<gene>
    <name evidence="9" type="ORF">B1A74_05370</name>
</gene>
<dbReference type="RefSeq" id="WP_019022146.1">
    <property type="nucleotide sequence ID" value="NZ_MUZR01000014.1"/>
</dbReference>
<evidence type="ECO:0000256" key="3">
    <source>
        <dbReference type="ARBA" id="ARBA00022723"/>
    </source>
</evidence>
<evidence type="ECO:0000313" key="10">
    <source>
        <dbReference type="Proteomes" id="UP000189177"/>
    </source>
</evidence>
<dbReference type="InterPro" id="IPR002321">
    <property type="entry name" value="Cyt_c_II"/>
</dbReference>
<dbReference type="GO" id="GO:0042597">
    <property type="term" value="C:periplasmic space"/>
    <property type="evidence" value="ECO:0007669"/>
    <property type="project" value="InterPro"/>
</dbReference>